<keyword evidence="6" id="KW-0479">Metal-binding</keyword>
<dbReference type="GO" id="GO:0043546">
    <property type="term" value="F:molybdopterin cofactor binding"/>
    <property type="evidence" value="ECO:0007669"/>
    <property type="project" value="InterPro"/>
</dbReference>
<keyword evidence="4" id="KW-0004">4Fe-4S</keyword>
<dbReference type="InterPro" id="IPR050123">
    <property type="entry name" value="Prok_molybdopt-oxidoreductase"/>
</dbReference>
<name>A0A2V3HW53_9ARCH</name>
<feature type="domain" description="Molybdopterin oxidoreductase" evidence="11">
    <location>
        <begin position="122"/>
        <end position="490"/>
    </location>
</feature>
<evidence type="ECO:0000256" key="9">
    <source>
        <dbReference type="ARBA" id="ARBA00023014"/>
    </source>
</evidence>
<comment type="caution">
    <text evidence="13">The sequence shown here is derived from an EMBL/GenBank/DDBJ whole genome shotgun (WGS) entry which is preliminary data.</text>
</comment>
<evidence type="ECO:0000313" key="13">
    <source>
        <dbReference type="EMBL" id="PXF21971.1"/>
    </source>
</evidence>
<dbReference type="Pfam" id="PF00384">
    <property type="entry name" value="Molybdopterin"/>
    <property type="match status" value="1"/>
</dbReference>
<evidence type="ECO:0000256" key="4">
    <source>
        <dbReference type="ARBA" id="ARBA00022485"/>
    </source>
</evidence>
<sequence length="760" mass="82426">MGRDVEGLTPLEPSPPRLSKPKEVAAGIPAVISTLSHGLSRMGSLASFRNFTSVNRFDGFDCPGCAWPDPDGHRTVAEFCENGAKAVADEGTRKRASPEFWSKWSVGELSRKSDQWLNSQGRLTHPMILRSGSDYYAKLSWDEAFDVISDELQSLEDPDQAIFYTSGRTSNEAAFLWQLLARRFGTNNLPDCSNMCHESSSVALHDSIGISKGTVTLDDFTKADLIIVAGQNPGSNHPRMLTALRDAKRAGASVISINPLFETGMKRFKHPQAPLELLGSGTSIADEHISVRVNGDFSLFRGLAKTVLQREALDKEFIATHTRGFADYRRTVESTSWGSIISGSGVNLEVISNLGAIVSKSKSTIVCWAMGLTQHRNSVAIIQEITNLLLLGGHIGRPGAGVCPVRGHSNVQGDRTVGINHNPSDKFLSDLHDSTGIIPPSKPGVDSVRAVKSMRDGVAKVFLSMGGNFVSAMSDTKATASALSNCSLTVQVSTKPNRSHLITGRTALILPCLGRSETDLTDRGEQFVSVENSMGIVHSSKGSSTPASPFLRSEPSIICGIASTLDTRIGRSGIAWQDLSKDYDMVRGLIEASIPGFEGYNERVRSDGGFYLPNAPRDSRTFNTDTGYANFRVHDISGATADTGQFLMMTIRSHDQYNTTVYGLDDRYRGINKGRRVVLMNQSDIDENGWSEGDLVDLTSHFEGSERHAPNWYLVPYDIPKGNIATYFPEANVLVPLDSVAEGSNTPTSKSVVVSIRGSD</sequence>
<evidence type="ECO:0000313" key="14">
    <source>
        <dbReference type="Proteomes" id="UP000248161"/>
    </source>
</evidence>
<dbReference type="EMBL" id="PSPG01000004">
    <property type="protein sequence ID" value="PXF21971.1"/>
    <property type="molecule type" value="Genomic_DNA"/>
</dbReference>
<dbReference type="PANTHER" id="PTHR43105:SF4">
    <property type="entry name" value="PROTEIN YDEP"/>
    <property type="match status" value="1"/>
</dbReference>
<dbReference type="GO" id="GO:0016020">
    <property type="term" value="C:membrane"/>
    <property type="evidence" value="ECO:0007669"/>
    <property type="project" value="TreeGrafter"/>
</dbReference>
<protein>
    <recommendedName>
        <fullName evidence="15">Molybdopterin oxidoreductase domain-containing protein</fullName>
    </recommendedName>
</protein>
<dbReference type="AlphaFoldDB" id="A0A2V3HW53"/>
<evidence type="ECO:0000256" key="5">
    <source>
        <dbReference type="ARBA" id="ARBA00022505"/>
    </source>
</evidence>
<dbReference type="PANTHER" id="PTHR43105">
    <property type="entry name" value="RESPIRATORY NITRATE REDUCTASE"/>
    <property type="match status" value="1"/>
</dbReference>
<keyword evidence="5" id="KW-0500">Molybdenum</keyword>
<dbReference type="CDD" id="cd02767">
    <property type="entry name" value="MopB_ydeP"/>
    <property type="match status" value="1"/>
</dbReference>
<organism evidence="13 14">
    <name type="scientific">Candidatus Thalassarchaeum betae</name>
    <dbReference type="NCBI Taxonomy" id="2599289"/>
    <lineage>
        <taxon>Archaea</taxon>
        <taxon>Methanobacteriati</taxon>
        <taxon>Thermoplasmatota</taxon>
        <taxon>Candidatus Poseidoniia</taxon>
        <taxon>Candidatus Poseidoniales</taxon>
        <taxon>Candidatus Thalassarchaeaceae</taxon>
        <taxon>Candidatus Thalassarchaeum</taxon>
    </lineage>
</organism>
<gene>
    <name evidence="13" type="ORF">CXX69_02370</name>
</gene>
<evidence type="ECO:0008006" key="15">
    <source>
        <dbReference type="Google" id="ProtNLM"/>
    </source>
</evidence>
<dbReference type="GO" id="GO:0051539">
    <property type="term" value="F:4 iron, 4 sulfur cluster binding"/>
    <property type="evidence" value="ECO:0007669"/>
    <property type="project" value="UniProtKB-KW"/>
</dbReference>
<dbReference type="InterPro" id="IPR006657">
    <property type="entry name" value="MoPterin_dinucl-bd_dom"/>
</dbReference>
<feature type="region of interest" description="Disordered" evidence="10">
    <location>
        <begin position="1"/>
        <end position="21"/>
    </location>
</feature>
<feature type="domain" description="Molybdopterin dinucleotide-binding" evidence="12">
    <location>
        <begin position="646"/>
        <end position="752"/>
    </location>
</feature>
<dbReference type="InterPro" id="IPR009010">
    <property type="entry name" value="Asp_de-COase-like_dom_sf"/>
</dbReference>
<proteinExistence type="inferred from homology"/>
<dbReference type="InterPro" id="IPR037951">
    <property type="entry name" value="MopB_CT_YdeP"/>
</dbReference>
<evidence type="ECO:0000256" key="7">
    <source>
        <dbReference type="ARBA" id="ARBA00023002"/>
    </source>
</evidence>
<dbReference type="PIRSF" id="PIRSF000144">
    <property type="entry name" value="CbbBc"/>
    <property type="match status" value="1"/>
</dbReference>
<evidence type="ECO:0000256" key="2">
    <source>
        <dbReference type="ARBA" id="ARBA00001966"/>
    </source>
</evidence>
<dbReference type="InterPro" id="IPR041953">
    <property type="entry name" value="YdeP_MopB"/>
</dbReference>
<evidence type="ECO:0000256" key="3">
    <source>
        <dbReference type="ARBA" id="ARBA00010312"/>
    </source>
</evidence>
<keyword evidence="9" id="KW-0411">Iron-sulfur</keyword>
<keyword evidence="7" id="KW-0560">Oxidoreductase</keyword>
<dbReference type="GO" id="GO:0008863">
    <property type="term" value="F:formate dehydrogenase (NAD+) activity"/>
    <property type="evidence" value="ECO:0007669"/>
    <property type="project" value="InterPro"/>
</dbReference>
<comment type="cofactor">
    <cofactor evidence="1">
        <name>Mo-bis(molybdopterin guanine dinucleotide)</name>
        <dbReference type="ChEBI" id="CHEBI:60539"/>
    </cofactor>
</comment>
<dbReference type="SUPFAM" id="SSF53706">
    <property type="entry name" value="Formate dehydrogenase/DMSO reductase, domains 1-3"/>
    <property type="match status" value="1"/>
</dbReference>
<dbReference type="Gene3D" id="3.40.228.10">
    <property type="entry name" value="Dimethylsulfoxide Reductase, domain 2"/>
    <property type="match status" value="1"/>
</dbReference>
<evidence type="ECO:0000259" key="12">
    <source>
        <dbReference type="Pfam" id="PF01568"/>
    </source>
</evidence>
<evidence type="ECO:0000256" key="6">
    <source>
        <dbReference type="ARBA" id="ARBA00022723"/>
    </source>
</evidence>
<evidence type="ECO:0000256" key="1">
    <source>
        <dbReference type="ARBA" id="ARBA00001942"/>
    </source>
</evidence>
<reference evidence="13 14" key="1">
    <citation type="journal article" date="2015" name="Nat. Commun.">
        <title>Genomic and transcriptomic evidence for scavenging of diverse organic compounds by widespread deep-sea archaea.</title>
        <authorList>
            <person name="Li M."/>
            <person name="Baker B.J."/>
            <person name="Anantharaman K."/>
            <person name="Jain S."/>
            <person name="Breier J.A."/>
            <person name="Dick G.J."/>
        </authorList>
    </citation>
    <scope>NUCLEOTIDE SEQUENCE [LARGE SCALE GENOMIC DNA]</scope>
    <source>
        <strain evidence="13">Cayman_51_deep</strain>
    </source>
</reference>
<dbReference type="Proteomes" id="UP000248161">
    <property type="component" value="Unassembled WGS sequence"/>
</dbReference>
<accession>A0A2V3HW53</accession>
<evidence type="ECO:0000259" key="11">
    <source>
        <dbReference type="Pfam" id="PF00384"/>
    </source>
</evidence>
<keyword evidence="8" id="KW-0408">Iron</keyword>
<dbReference type="Gene3D" id="3.40.50.740">
    <property type="match status" value="1"/>
</dbReference>
<dbReference type="NCBIfam" id="TIGR01701">
    <property type="entry name" value="Fdhalpha-like"/>
    <property type="match status" value="1"/>
</dbReference>
<evidence type="ECO:0000256" key="8">
    <source>
        <dbReference type="ARBA" id="ARBA00023004"/>
    </source>
</evidence>
<dbReference type="Pfam" id="PF01568">
    <property type="entry name" value="Molydop_binding"/>
    <property type="match status" value="1"/>
</dbReference>
<evidence type="ECO:0000256" key="10">
    <source>
        <dbReference type="SAM" id="MobiDB-lite"/>
    </source>
</evidence>
<dbReference type="InterPro" id="IPR010046">
    <property type="entry name" value="Mopterin_OxRdtse_a_bac"/>
</dbReference>
<dbReference type="SUPFAM" id="SSF50692">
    <property type="entry name" value="ADC-like"/>
    <property type="match status" value="1"/>
</dbReference>
<comment type="cofactor">
    <cofactor evidence="2">
        <name>[4Fe-4S] cluster</name>
        <dbReference type="ChEBI" id="CHEBI:49883"/>
    </cofactor>
</comment>
<comment type="similarity">
    <text evidence="3">Belongs to the prokaryotic molybdopterin-containing oxidoreductase family.</text>
</comment>
<dbReference type="InterPro" id="IPR006656">
    <property type="entry name" value="Mopterin_OxRdtase"/>
</dbReference>
<dbReference type="GO" id="GO:0030151">
    <property type="term" value="F:molybdenum ion binding"/>
    <property type="evidence" value="ECO:0007669"/>
    <property type="project" value="InterPro"/>
</dbReference>
<dbReference type="CDD" id="cd02787">
    <property type="entry name" value="MopB_CT_ydeP"/>
    <property type="match status" value="1"/>
</dbReference>